<dbReference type="Pfam" id="PF08386">
    <property type="entry name" value="Abhydrolase_4"/>
    <property type="match status" value="1"/>
</dbReference>
<dbReference type="PANTHER" id="PTHR43248">
    <property type="entry name" value="2-SUCCINYL-6-HYDROXY-2,4-CYCLOHEXADIENE-1-CARBOXYLATE SYNTHASE"/>
    <property type="match status" value="1"/>
</dbReference>
<feature type="transmembrane region" description="Helical" evidence="3">
    <location>
        <begin position="21"/>
        <end position="43"/>
    </location>
</feature>
<dbReference type="RefSeq" id="XP_007696714.1">
    <property type="nucleotide sequence ID" value="XM_007698524.1"/>
</dbReference>
<dbReference type="PANTHER" id="PTHR43248:SF25">
    <property type="entry name" value="AB HYDROLASE-1 DOMAIN-CONTAINING PROTEIN-RELATED"/>
    <property type="match status" value="1"/>
</dbReference>
<keyword evidence="3" id="KW-1133">Transmembrane helix</keyword>
<dbReference type="HOGENOM" id="CLU_013364_5_2_1"/>
<gene>
    <name evidence="5" type="ORF">COCSADRAFT_351509</name>
</gene>
<dbReference type="Proteomes" id="UP000016934">
    <property type="component" value="Unassembled WGS sequence"/>
</dbReference>
<keyword evidence="3" id="KW-0472">Membrane</keyword>
<dbReference type="Gene3D" id="3.40.50.1820">
    <property type="entry name" value="alpha/beta hydrolase"/>
    <property type="match status" value="2"/>
</dbReference>
<keyword evidence="3" id="KW-0812">Transmembrane</keyword>
<dbReference type="AlphaFoldDB" id="M2TCI6"/>
<proteinExistence type="inferred from homology"/>
<reference evidence="5 6" key="1">
    <citation type="journal article" date="2012" name="PLoS Pathog.">
        <title>Diverse lifestyles and strategies of plant pathogenesis encoded in the genomes of eighteen Dothideomycetes fungi.</title>
        <authorList>
            <person name="Ohm R.A."/>
            <person name="Feau N."/>
            <person name="Henrissat B."/>
            <person name="Schoch C.L."/>
            <person name="Horwitz B.A."/>
            <person name="Barry K.W."/>
            <person name="Condon B.J."/>
            <person name="Copeland A.C."/>
            <person name="Dhillon B."/>
            <person name="Glaser F."/>
            <person name="Hesse C.N."/>
            <person name="Kosti I."/>
            <person name="LaButti K."/>
            <person name="Lindquist E.A."/>
            <person name="Lucas S."/>
            <person name="Salamov A.A."/>
            <person name="Bradshaw R.E."/>
            <person name="Ciuffetti L."/>
            <person name="Hamelin R.C."/>
            <person name="Kema G.H.J."/>
            <person name="Lawrence C."/>
            <person name="Scott J.A."/>
            <person name="Spatafora J.W."/>
            <person name="Turgeon B.G."/>
            <person name="de Wit P.J.G.M."/>
            <person name="Zhong S."/>
            <person name="Goodwin S.B."/>
            <person name="Grigoriev I.V."/>
        </authorList>
    </citation>
    <scope>NUCLEOTIDE SEQUENCE [LARGE SCALE GENOMIC DNA]</scope>
    <source>
        <strain evidence="6">ND90Pr / ATCC 201652</strain>
    </source>
</reference>
<dbReference type="OMA" id="FAQRNWE"/>
<dbReference type="GO" id="GO:0016787">
    <property type="term" value="F:hydrolase activity"/>
    <property type="evidence" value="ECO:0007669"/>
    <property type="project" value="UniProtKB-KW"/>
</dbReference>
<keyword evidence="6" id="KW-1185">Reference proteome</keyword>
<protein>
    <recommendedName>
        <fullName evidence="4">Peptidase S33 tripeptidyl aminopeptidase-like C-terminal domain-containing protein</fullName>
    </recommendedName>
</protein>
<dbReference type="InterPro" id="IPR013595">
    <property type="entry name" value="Pept_S33_TAP-like_C"/>
</dbReference>
<dbReference type="GeneID" id="19138096"/>
<reference evidence="6" key="2">
    <citation type="journal article" date="2013" name="PLoS Genet.">
        <title>Comparative genome structure, secondary metabolite, and effector coding capacity across Cochliobolus pathogens.</title>
        <authorList>
            <person name="Condon B.J."/>
            <person name="Leng Y."/>
            <person name="Wu D."/>
            <person name="Bushley K.E."/>
            <person name="Ohm R.A."/>
            <person name="Otillar R."/>
            <person name="Martin J."/>
            <person name="Schackwitz W."/>
            <person name="Grimwood J."/>
            <person name="MohdZainudin N."/>
            <person name="Xue C."/>
            <person name="Wang R."/>
            <person name="Manning V.A."/>
            <person name="Dhillon B."/>
            <person name="Tu Z.J."/>
            <person name="Steffenson B.J."/>
            <person name="Salamov A."/>
            <person name="Sun H."/>
            <person name="Lowry S."/>
            <person name="LaButti K."/>
            <person name="Han J."/>
            <person name="Copeland A."/>
            <person name="Lindquist E."/>
            <person name="Barry K."/>
            <person name="Schmutz J."/>
            <person name="Baker S.E."/>
            <person name="Ciuffetti L.M."/>
            <person name="Grigoriev I.V."/>
            <person name="Zhong S."/>
            <person name="Turgeon B.G."/>
        </authorList>
    </citation>
    <scope>NUCLEOTIDE SEQUENCE [LARGE SCALE GENOMIC DNA]</scope>
    <source>
        <strain evidence="6">ND90Pr / ATCC 201652</strain>
    </source>
</reference>
<evidence type="ECO:0000256" key="2">
    <source>
        <dbReference type="ARBA" id="ARBA00022801"/>
    </source>
</evidence>
<name>M2TCI6_COCSN</name>
<feature type="domain" description="Peptidase S33 tripeptidyl aminopeptidase-like C-terminal" evidence="4">
    <location>
        <begin position="532"/>
        <end position="636"/>
    </location>
</feature>
<accession>M2TCI6</accession>
<sequence>MKNQIASDQAADPVHPRRPKTGSCALSAAFVTLVCLAALNTIFPASKTRHVFLPLQDKPAFEWDECIPLFLIDFSTALGSPLPSHLDSTKHQLINAQISASEHLQFHKCFNGFECAKLKLPLDYFNGDYPNHTVSIAITKVPAVVPVSDPHYAGPILTNPGGPGGAGAAFALTAGKALQLLVDSDEPPNVASNDAKYFDVIGFDPRGIGRTEPAARCMPDRPSAWSWNLREADEGLLGSSDATLGRLWSMTHAFGASCKLADQGQSGPDIKRYMSTAFVARDMLEIAERHAEYVAKEVAQITARDSGKRHAYDKTAYVPGQTKLQYWGFSYGTYLGYTFASMFPDRVGRLVLDGVVSSYEYNHSQGNGSLVDSEKALSSFYTFCFNSGPKHCPLAMVNSNVTDIQERVLRIVDSLYHDPLPIVSLDGPEFLTWSDIKMLLFSSVYQPRIMFPYISRILAAIEAGGGIELNQLAQAYRYTHVYSCPAGHVSDSDDPSSSIVSTISILCSDGVEQDQLTKDEFAAYWELVESVSPTFGAYWSMLRMRCAAWNIRASHRFEGPFGASNTSNPILFISNTADPVTPLNSGRYMSNLFPGSSLLVSDHAGHCTLSGPDNCVFKRVRSYLHTGEIPVSGTVCVPPPSPFSLNSTRPGSPFYDPSLESAELVVTQEYDVHVKQGQLAEAGIRLHRAVAESGMIGLDMPGAEKMKRVIRLASMNHEW</sequence>
<keyword evidence="2" id="KW-0378">Hydrolase</keyword>
<evidence type="ECO:0000259" key="4">
    <source>
        <dbReference type="Pfam" id="PF08386"/>
    </source>
</evidence>
<comment type="similarity">
    <text evidence="1">Belongs to the peptidase S33 family.</text>
</comment>
<evidence type="ECO:0000313" key="6">
    <source>
        <dbReference type="Proteomes" id="UP000016934"/>
    </source>
</evidence>
<evidence type="ECO:0000256" key="1">
    <source>
        <dbReference type="ARBA" id="ARBA00010088"/>
    </source>
</evidence>
<evidence type="ECO:0000256" key="3">
    <source>
        <dbReference type="SAM" id="Phobius"/>
    </source>
</evidence>
<dbReference type="InterPro" id="IPR029058">
    <property type="entry name" value="AB_hydrolase_fold"/>
</dbReference>
<dbReference type="InterPro" id="IPR051601">
    <property type="entry name" value="Serine_prot/Carboxylest_S33"/>
</dbReference>
<dbReference type="eggNOG" id="ENOG502RY03">
    <property type="taxonomic scope" value="Eukaryota"/>
</dbReference>
<evidence type="ECO:0000313" key="5">
    <source>
        <dbReference type="EMBL" id="EMD66921.1"/>
    </source>
</evidence>
<dbReference type="KEGG" id="bsc:COCSADRAFT_351509"/>
<organism evidence="5 6">
    <name type="scientific">Cochliobolus sativus (strain ND90Pr / ATCC 201652)</name>
    <name type="common">Common root rot and spot blotch fungus</name>
    <name type="synonym">Bipolaris sorokiniana</name>
    <dbReference type="NCBI Taxonomy" id="665912"/>
    <lineage>
        <taxon>Eukaryota</taxon>
        <taxon>Fungi</taxon>
        <taxon>Dikarya</taxon>
        <taxon>Ascomycota</taxon>
        <taxon>Pezizomycotina</taxon>
        <taxon>Dothideomycetes</taxon>
        <taxon>Pleosporomycetidae</taxon>
        <taxon>Pleosporales</taxon>
        <taxon>Pleosporineae</taxon>
        <taxon>Pleosporaceae</taxon>
        <taxon>Bipolaris</taxon>
    </lineage>
</organism>
<dbReference type="SUPFAM" id="SSF53474">
    <property type="entry name" value="alpha/beta-Hydrolases"/>
    <property type="match status" value="2"/>
</dbReference>
<dbReference type="OrthoDB" id="425534at2759"/>
<dbReference type="EMBL" id="KB445639">
    <property type="protein sequence ID" value="EMD66921.1"/>
    <property type="molecule type" value="Genomic_DNA"/>
</dbReference>